<dbReference type="Proteomes" id="UP000016519">
    <property type="component" value="Unassembled WGS sequence"/>
</dbReference>
<evidence type="ECO:0000313" key="1">
    <source>
        <dbReference type="EMBL" id="ERH30843.1"/>
    </source>
</evidence>
<name>U1SFY8_9BIFI</name>
<dbReference type="EMBL" id="AWSI01000021">
    <property type="protein sequence ID" value="ERH30843.1"/>
    <property type="molecule type" value="Genomic_DNA"/>
</dbReference>
<comment type="caution">
    <text evidence="1">The sequence shown here is derived from an EMBL/GenBank/DDBJ whole genome shotgun (WGS) entry which is preliminary data.</text>
</comment>
<keyword evidence="2" id="KW-1185">Reference proteome</keyword>
<reference evidence="1 2" key="1">
    <citation type="submission" date="2013-08" db="EMBL/GenBank/DDBJ databases">
        <authorList>
            <person name="Weinstock G."/>
            <person name="Sodergren E."/>
            <person name="Wylie T."/>
            <person name="Fulton L."/>
            <person name="Fulton R."/>
            <person name="Fronick C."/>
            <person name="O'Laughlin M."/>
            <person name="Godfrey J."/>
            <person name="Miner T."/>
            <person name="Herter B."/>
            <person name="Appelbaum E."/>
            <person name="Cordes M."/>
            <person name="Lek S."/>
            <person name="Wollam A."/>
            <person name="Pepin K.H."/>
            <person name="Palsikar V.B."/>
            <person name="Mitreva M."/>
            <person name="Wilson R.K."/>
        </authorList>
    </citation>
    <scope>NUCLEOTIDE SEQUENCE [LARGE SCALE GENOMIC DNA]</scope>
    <source>
        <strain evidence="1 2">F0580</strain>
    </source>
</reference>
<protein>
    <submittedName>
        <fullName evidence="1">Uncharacterized protein</fullName>
    </submittedName>
</protein>
<dbReference type="HOGENOM" id="CLU_3303670_0_0_11"/>
<dbReference type="STRING" id="419015.HMPREF3214_00751"/>
<evidence type="ECO:0000313" key="2">
    <source>
        <dbReference type="Proteomes" id="UP000016519"/>
    </source>
</evidence>
<dbReference type="AlphaFoldDB" id="U1SFY8"/>
<accession>U1SFY8</accession>
<gene>
    <name evidence="1" type="ORF">HMPREF9244_00791</name>
</gene>
<sequence length="39" mass="4690">MLLEYKNFNVEYRGLEQIGKKKRQPRISIDTQHKGVSRE</sequence>
<proteinExistence type="predicted"/>
<organism evidence="1 2">
    <name type="scientific">Alloscardovia omnicolens F0580</name>
    <dbReference type="NCBI Taxonomy" id="1321816"/>
    <lineage>
        <taxon>Bacteria</taxon>
        <taxon>Bacillati</taxon>
        <taxon>Actinomycetota</taxon>
        <taxon>Actinomycetes</taxon>
        <taxon>Bifidobacteriales</taxon>
        <taxon>Bifidobacteriaceae</taxon>
        <taxon>Alloscardovia</taxon>
    </lineage>
</organism>